<dbReference type="EMBL" id="KZ293648">
    <property type="protein sequence ID" value="PBK98761.1"/>
    <property type="molecule type" value="Genomic_DNA"/>
</dbReference>
<feature type="domain" description="N-acetyltransferase" evidence="1">
    <location>
        <begin position="2"/>
        <end position="42"/>
    </location>
</feature>
<dbReference type="InterPro" id="IPR000182">
    <property type="entry name" value="GNAT_dom"/>
</dbReference>
<feature type="non-terminal residue" evidence="2">
    <location>
        <position position="1"/>
    </location>
</feature>
<dbReference type="GO" id="GO:0016747">
    <property type="term" value="F:acyltransferase activity, transferring groups other than amino-acyl groups"/>
    <property type="evidence" value="ECO:0007669"/>
    <property type="project" value="InterPro"/>
</dbReference>
<dbReference type="InterPro" id="IPR016181">
    <property type="entry name" value="Acyl_CoA_acyltransferase"/>
</dbReference>
<dbReference type="InParanoid" id="A0A2H3DU64"/>
<evidence type="ECO:0000259" key="1">
    <source>
        <dbReference type="Pfam" id="PF13302"/>
    </source>
</evidence>
<name>A0A2H3DU64_ARMGA</name>
<feature type="non-terminal residue" evidence="2">
    <location>
        <position position="144"/>
    </location>
</feature>
<dbReference type="AlphaFoldDB" id="A0A2H3DU64"/>
<dbReference type="SUPFAM" id="SSF55729">
    <property type="entry name" value="Acyl-CoA N-acyltransferases (Nat)"/>
    <property type="match status" value="1"/>
</dbReference>
<gene>
    <name evidence="2" type="ORF">ARMGADRAFT_867183</name>
</gene>
<proteinExistence type="predicted"/>
<dbReference type="Gene3D" id="3.40.630.30">
    <property type="match status" value="1"/>
</dbReference>
<dbReference type="InterPro" id="IPR051531">
    <property type="entry name" value="N-acetyltransferase"/>
</dbReference>
<dbReference type="Pfam" id="PF13302">
    <property type="entry name" value="Acetyltransf_3"/>
    <property type="match status" value="1"/>
</dbReference>
<evidence type="ECO:0000313" key="3">
    <source>
        <dbReference type="Proteomes" id="UP000217790"/>
    </source>
</evidence>
<dbReference type="PANTHER" id="PTHR43792">
    <property type="entry name" value="GNAT FAMILY, PUTATIVE (AFU_ORTHOLOGUE AFUA_3G00765)-RELATED-RELATED"/>
    <property type="match status" value="1"/>
</dbReference>
<sequence>EVRIGLILHEKYRGYGYAQQAVQLVVEYAFEELKCHRIQATLLQTPLKAHALKLFTRERFGHEGTRRSAFFSPLEQEWKDTTTMAMLDTEWVIRSSLRGAPPTLWDEMFLRYERERDMLLRWEQSGKEEERRLLKRTSSMETVR</sequence>
<evidence type="ECO:0000313" key="2">
    <source>
        <dbReference type="EMBL" id="PBK98761.1"/>
    </source>
</evidence>
<dbReference type="PANTHER" id="PTHR43792:SF1">
    <property type="entry name" value="N-ACETYLTRANSFERASE DOMAIN-CONTAINING PROTEIN"/>
    <property type="match status" value="1"/>
</dbReference>
<reference evidence="3" key="1">
    <citation type="journal article" date="2017" name="Nat. Ecol. Evol.">
        <title>Genome expansion and lineage-specific genetic innovations in the forest pathogenic fungi Armillaria.</title>
        <authorList>
            <person name="Sipos G."/>
            <person name="Prasanna A.N."/>
            <person name="Walter M.C."/>
            <person name="O'Connor E."/>
            <person name="Balint B."/>
            <person name="Krizsan K."/>
            <person name="Kiss B."/>
            <person name="Hess J."/>
            <person name="Varga T."/>
            <person name="Slot J."/>
            <person name="Riley R."/>
            <person name="Boka B."/>
            <person name="Rigling D."/>
            <person name="Barry K."/>
            <person name="Lee J."/>
            <person name="Mihaltcheva S."/>
            <person name="LaButti K."/>
            <person name="Lipzen A."/>
            <person name="Waldron R."/>
            <person name="Moloney N.M."/>
            <person name="Sperisen C."/>
            <person name="Kredics L."/>
            <person name="Vagvoelgyi C."/>
            <person name="Patrignani A."/>
            <person name="Fitzpatrick D."/>
            <person name="Nagy I."/>
            <person name="Doyle S."/>
            <person name="Anderson J.B."/>
            <person name="Grigoriev I.V."/>
            <person name="Gueldener U."/>
            <person name="Muensterkoetter M."/>
            <person name="Nagy L.G."/>
        </authorList>
    </citation>
    <scope>NUCLEOTIDE SEQUENCE [LARGE SCALE GENOMIC DNA]</scope>
    <source>
        <strain evidence="3">Ar21-2</strain>
    </source>
</reference>
<keyword evidence="3" id="KW-1185">Reference proteome</keyword>
<organism evidence="2 3">
    <name type="scientific">Armillaria gallica</name>
    <name type="common">Bulbous honey fungus</name>
    <name type="synonym">Armillaria bulbosa</name>
    <dbReference type="NCBI Taxonomy" id="47427"/>
    <lineage>
        <taxon>Eukaryota</taxon>
        <taxon>Fungi</taxon>
        <taxon>Dikarya</taxon>
        <taxon>Basidiomycota</taxon>
        <taxon>Agaricomycotina</taxon>
        <taxon>Agaricomycetes</taxon>
        <taxon>Agaricomycetidae</taxon>
        <taxon>Agaricales</taxon>
        <taxon>Marasmiineae</taxon>
        <taxon>Physalacriaceae</taxon>
        <taxon>Armillaria</taxon>
    </lineage>
</organism>
<protein>
    <recommendedName>
        <fullName evidence="1">N-acetyltransferase domain-containing protein</fullName>
    </recommendedName>
</protein>
<accession>A0A2H3DU64</accession>
<dbReference type="OMA" id="MKACAFA"/>
<dbReference type="Proteomes" id="UP000217790">
    <property type="component" value="Unassembled WGS sequence"/>
</dbReference>
<dbReference type="OrthoDB" id="64477at2759"/>